<keyword evidence="13" id="KW-0072">Autophagy</keyword>
<dbReference type="GO" id="GO:0004806">
    <property type="term" value="F:triacylglycerol lipase activity"/>
    <property type="evidence" value="ECO:0007669"/>
    <property type="project" value="UniProtKB-EC"/>
</dbReference>
<dbReference type="GO" id="GO:0034727">
    <property type="term" value="P:piecemeal microautophagy of the nucleus"/>
    <property type="evidence" value="ECO:0007669"/>
    <property type="project" value="TreeGrafter"/>
</dbReference>
<dbReference type="Gene3D" id="3.40.50.1820">
    <property type="entry name" value="alpha/beta hydrolase"/>
    <property type="match status" value="1"/>
</dbReference>
<evidence type="ECO:0000313" key="22">
    <source>
        <dbReference type="Proteomes" id="UP000439903"/>
    </source>
</evidence>
<dbReference type="GO" id="GO:0034496">
    <property type="term" value="P:multivesicular body membrane disassembly"/>
    <property type="evidence" value="ECO:0007669"/>
    <property type="project" value="TreeGrafter"/>
</dbReference>
<evidence type="ECO:0000256" key="17">
    <source>
        <dbReference type="ARBA" id="ARBA00024663"/>
    </source>
</evidence>
<keyword evidence="16" id="KW-0325">Glycoprotein</keyword>
<evidence type="ECO:0000256" key="3">
    <source>
        <dbReference type="ARBA" id="ARBA00004343"/>
    </source>
</evidence>
<feature type="chain" id="PRO_5034196918" description="triacylglycerol lipase" evidence="19">
    <location>
        <begin position="27"/>
        <end position="427"/>
    </location>
</feature>
<gene>
    <name evidence="21" type="ORF">F8M41_019052</name>
</gene>
<comment type="caution">
    <text evidence="21">The sequence shown here is derived from an EMBL/GenBank/DDBJ whole genome shotgun (WGS) entry which is preliminary data.</text>
</comment>
<comment type="function">
    <text evidence="17">Lipase which is essential for lysis of subvacuolar cytoplasm to vacuole targeted bodies and intravacuolar autophagic bodies. Involved in the lysis of intravacuolar multivesicular body (MVB) vesicles. The intravacuolar membrane disintegration by ATG15 is critical to life span extension.</text>
</comment>
<name>A0A8H4AKP0_GIGMA</name>
<evidence type="ECO:0000256" key="2">
    <source>
        <dbReference type="ARBA" id="ARBA00004270"/>
    </source>
</evidence>
<comment type="similarity">
    <text evidence="4">Belongs to the AB hydrolase superfamily. Lipase family.</text>
</comment>
<evidence type="ECO:0000256" key="5">
    <source>
        <dbReference type="ARBA" id="ARBA00011137"/>
    </source>
</evidence>
<evidence type="ECO:0000256" key="9">
    <source>
        <dbReference type="ARBA" id="ARBA00022801"/>
    </source>
</evidence>
<reference evidence="21 22" key="1">
    <citation type="journal article" date="2019" name="Environ. Microbiol.">
        <title>At the nexus of three kingdoms: the genome of the mycorrhizal fungus Gigaspora margarita provides insights into plant, endobacterial and fungal interactions.</title>
        <authorList>
            <person name="Venice F."/>
            <person name="Ghignone S."/>
            <person name="Salvioli di Fossalunga A."/>
            <person name="Amselem J."/>
            <person name="Novero M."/>
            <person name="Xianan X."/>
            <person name="Sedzielewska Toro K."/>
            <person name="Morin E."/>
            <person name="Lipzen A."/>
            <person name="Grigoriev I.V."/>
            <person name="Henrissat B."/>
            <person name="Martin F.M."/>
            <person name="Bonfante P."/>
        </authorList>
    </citation>
    <scope>NUCLEOTIDE SEQUENCE [LARGE SCALE GENOMIC DNA]</scope>
    <source>
        <strain evidence="21 22">BEG34</strain>
    </source>
</reference>
<dbReference type="GO" id="GO:0006660">
    <property type="term" value="P:phosphatidylserine catabolic process"/>
    <property type="evidence" value="ECO:0007669"/>
    <property type="project" value="TreeGrafter"/>
</dbReference>
<comment type="subunit">
    <text evidence="5">Binds to both phosphatidylinositol (PI) and phosphatidylinositol 3,5-bisphosphate (PIP2).</text>
</comment>
<organism evidence="21 22">
    <name type="scientific">Gigaspora margarita</name>
    <dbReference type="NCBI Taxonomy" id="4874"/>
    <lineage>
        <taxon>Eukaryota</taxon>
        <taxon>Fungi</taxon>
        <taxon>Fungi incertae sedis</taxon>
        <taxon>Mucoromycota</taxon>
        <taxon>Glomeromycotina</taxon>
        <taxon>Glomeromycetes</taxon>
        <taxon>Diversisporales</taxon>
        <taxon>Gigasporaceae</taxon>
        <taxon>Gigaspora</taxon>
    </lineage>
</organism>
<evidence type="ECO:0000256" key="16">
    <source>
        <dbReference type="ARBA" id="ARBA00023180"/>
    </source>
</evidence>
<dbReference type="Pfam" id="PF01764">
    <property type="entry name" value="Lipase_3"/>
    <property type="match status" value="1"/>
</dbReference>
<dbReference type="OrthoDB" id="58570at2759"/>
<feature type="signal peptide" evidence="19">
    <location>
        <begin position="1"/>
        <end position="26"/>
    </location>
</feature>
<dbReference type="EC" id="3.1.1.3" evidence="6"/>
<protein>
    <recommendedName>
        <fullName evidence="6">triacylglycerol lipase</fullName>
        <ecNumber evidence="6">3.1.1.3</ecNumber>
    </recommendedName>
    <alternativeName>
        <fullName evidence="18">Autophagy-related protein 15</fullName>
    </alternativeName>
</protein>
<keyword evidence="12" id="KW-1133">Transmembrane helix</keyword>
<evidence type="ECO:0000256" key="6">
    <source>
        <dbReference type="ARBA" id="ARBA00013279"/>
    </source>
</evidence>
<dbReference type="InterPro" id="IPR050805">
    <property type="entry name" value="ATG15_Lipase"/>
</dbReference>
<dbReference type="InterPro" id="IPR029058">
    <property type="entry name" value="AB_hydrolase_fold"/>
</dbReference>
<evidence type="ECO:0000256" key="11">
    <source>
        <dbReference type="ARBA" id="ARBA00022968"/>
    </source>
</evidence>
<evidence type="ECO:0000313" key="21">
    <source>
        <dbReference type="EMBL" id="KAF0507154.1"/>
    </source>
</evidence>
<sequence length="427" mass="48137">MKTTHFLVSLFTFSTLLFFLIHNTQGSTDNQPPHRPFSTNSQGSKTVTLKHVFHHGGSRFPNLLRRKDFNKDSLRTQELLSGMTFTHTVKATNGTNVKPSNKHTVEEFQEKSKNDQISLIMDWKEEHELLPDVLDRETVISLAKMTYNAYTEITDGDWYDLGENYGVNSSFGWEDDGVRGHVFSDEDNDLLIISIKGTSMGFGAGPTVPNDKFNDNLLFSCCCAKVDPTWTTVCDCHIKGFDCNMDCVQESVDVRERYYTVTRNLFKVIADSYPGAKVWLTGHSLGGALSALVGLTYGIPVVAYESPGERLPAKRLHLPGPPALPYEKMNIWHIGHSADPIFMGVCNGISSSCYAGGYAMETKCHLGKSSMFDVIGKYKWHLNIQNHRIRVVIDSILDKWEWEYPEFLVESECEDCGAWNFIENLNS</sequence>
<dbReference type="PANTHER" id="PTHR47175:SF2">
    <property type="entry name" value="LIPASE ATG15-RELATED"/>
    <property type="match status" value="1"/>
</dbReference>
<keyword evidence="22" id="KW-1185">Reference proteome</keyword>
<dbReference type="GO" id="GO:0032585">
    <property type="term" value="C:multivesicular body membrane"/>
    <property type="evidence" value="ECO:0007669"/>
    <property type="project" value="UniProtKB-SubCell"/>
</dbReference>
<evidence type="ECO:0000256" key="1">
    <source>
        <dbReference type="ARBA" id="ARBA00001024"/>
    </source>
</evidence>
<comment type="catalytic activity">
    <reaction evidence="1">
        <text>a triacylglycerol + H2O = a diacylglycerol + a fatty acid + H(+)</text>
        <dbReference type="Rhea" id="RHEA:12044"/>
        <dbReference type="ChEBI" id="CHEBI:15377"/>
        <dbReference type="ChEBI" id="CHEBI:15378"/>
        <dbReference type="ChEBI" id="CHEBI:17855"/>
        <dbReference type="ChEBI" id="CHEBI:18035"/>
        <dbReference type="ChEBI" id="CHEBI:28868"/>
        <dbReference type="EC" id="3.1.1.3"/>
    </reaction>
</comment>
<evidence type="ECO:0000256" key="7">
    <source>
        <dbReference type="ARBA" id="ARBA00022692"/>
    </source>
</evidence>
<keyword evidence="19" id="KW-0732">Signal</keyword>
<dbReference type="GO" id="GO:0005775">
    <property type="term" value="C:vacuolar lumen"/>
    <property type="evidence" value="ECO:0007669"/>
    <property type="project" value="TreeGrafter"/>
</dbReference>
<keyword evidence="15" id="KW-0472">Membrane</keyword>
<keyword evidence="8" id="KW-0967">Endosome</keyword>
<keyword evidence="10" id="KW-0442">Lipid degradation</keyword>
<evidence type="ECO:0000256" key="8">
    <source>
        <dbReference type="ARBA" id="ARBA00022753"/>
    </source>
</evidence>
<dbReference type="AlphaFoldDB" id="A0A8H4AKP0"/>
<dbReference type="GO" id="GO:0046461">
    <property type="term" value="P:neutral lipid catabolic process"/>
    <property type="evidence" value="ECO:0007669"/>
    <property type="project" value="TreeGrafter"/>
</dbReference>
<keyword evidence="9" id="KW-0378">Hydrolase</keyword>
<evidence type="ECO:0000256" key="10">
    <source>
        <dbReference type="ARBA" id="ARBA00022963"/>
    </source>
</evidence>
<proteinExistence type="inferred from homology"/>
<dbReference type="InterPro" id="IPR002921">
    <property type="entry name" value="Fungal_lipase-type"/>
</dbReference>
<evidence type="ECO:0000256" key="15">
    <source>
        <dbReference type="ARBA" id="ARBA00023136"/>
    </source>
</evidence>
<evidence type="ECO:0000256" key="13">
    <source>
        <dbReference type="ARBA" id="ARBA00023006"/>
    </source>
</evidence>
<keyword evidence="7" id="KW-0812">Transmembrane</keyword>
<evidence type="ECO:0000256" key="18">
    <source>
        <dbReference type="ARBA" id="ARBA00029828"/>
    </source>
</evidence>
<evidence type="ECO:0000259" key="20">
    <source>
        <dbReference type="Pfam" id="PF01764"/>
    </source>
</evidence>
<dbReference type="CDD" id="cd00519">
    <property type="entry name" value="Lipase_3"/>
    <property type="match status" value="1"/>
</dbReference>
<evidence type="ECO:0000256" key="14">
    <source>
        <dbReference type="ARBA" id="ARBA00023098"/>
    </source>
</evidence>
<evidence type="ECO:0000256" key="4">
    <source>
        <dbReference type="ARBA" id="ARBA00010701"/>
    </source>
</evidence>
<evidence type="ECO:0000256" key="12">
    <source>
        <dbReference type="ARBA" id="ARBA00022989"/>
    </source>
</evidence>
<keyword evidence="11" id="KW-0735">Signal-anchor</keyword>
<dbReference type="EMBL" id="WTPW01000482">
    <property type="protein sequence ID" value="KAF0507154.1"/>
    <property type="molecule type" value="Genomic_DNA"/>
</dbReference>
<dbReference type="PANTHER" id="PTHR47175">
    <property type="entry name" value="LIPASE ATG15-RELATED"/>
    <property type="match status" value="1"/>
</dbReference>
<dbReference type="GO" id="GO:0004620">
    <property type="term" value="F:phospholipase activity"/>
    <property type="evidence" value="ECO:0007669"/>
    <property type="project" value="TreeGrafter"/>
</dbReference>
<keyword evidence="14" id="KW-0443">Lipid metabolism</keyword>
<feature type="domain" description="Fungal lipase-type" evidence="20">
    <location>
        <begin position="261"/>
        <end position="295"/>
    </location>
</feature>
<dbReference type="SUPFAM" id="SSF53474">
    <property type="entry name" value="alpha/beta-Hydrolases"/>
    <property type="match status" value="1"/>
</dbReference>
<dbReference type="Proteomes" id="UP000439903">
    <property type="component" value="Unassembled WGS sequence"/>
</dbReference>
<accession>A0A8H4AKP0</accession>
<comment type="subcellular location">
    <subcellularLocation>
        <location evidence="3">Endosome</location>
        <location evidence="3">Multivesicular body membrane</location>
        <topology evidence="3">Single-pass type II membrane protein</topology>
    </subcellularLocation>
    <subcellularLocation>
        <location evidence="2">Prevacuolar compartment membrane</location>
        <topology evidence="2">Single-pass type II membrane protein</topology>
    </subcellularLocation>
</comment>
<evidence type="ECO:0000256" key="19">
    <source>
        <dbReference type="SAM" id="SignalP"/>
    </source>
</evidence>